<name>A0ABD3R526_9STRA</name>
<gene>
    <name evidence="1" type="ORF">ACHAXA_009728</name>
</gene>
<evidence type="ECO:0000313" key="1">
    <source>
        <dbReference type="EMBL" id="KAL3807838.1"/>
    </source>
</evidence>
<evidence type="ECO:0000313" key="2">
    <source>
        <dbReference type="Proteomes" id="UP001530377"/>
    </source>
</evidence>
<dbReference type="InterPro" id="IPR044691">
    <property type="entry name" value="DCC1_Trx"/>
</dbReference>
<dbReference type="PANTHER" id="PTHR34290:SF2">
    <property type="entry name" value="OS04G0668800 PROTEIN"/>
    <property type="match status" value="1"/>
</dbReference>
<dbReference type="Proteomes" id="UP001530377">
    <property type="component" value="Unassembled WGS sequence"/>
</dbReference>
<accession>A0ABD3R526</accession>
<dbReference type="InterPro" id="IPR007263">
    <property type="entry name" value="DCC1-like"/>
</dbReference>
<evidence type="ECO:0008006" key="3">
    <source>
        <dbReference type="Google" id="ProtNLM"/>
    </source>
</evidence>
<reference evidence="1 2" key="1">
    <citation type="submission" date="2024-10" db="EMBL/GenBank/DDBJ databases">
        <title>Updated reference genomes for cyclostephanoid diatoms.</title>
        <authorList>
            <person name="Roberts W.R."/>
            <person name="Alverson A.J."/>
        </authorList>
    </citation>
    <scope>NUCLEOTIDE SEQUENCE [LARGE SCALE GENOMIC DNA]</scope>
    <source>
        <strain evidence="1 2">AJA228-03</strain>
    </source>
</reference>
<comment type="caution">
    <text evidence="1">The sequence shown here is derived from an EMBL/GenBank/DDBJ whole genome shotgun (WGS) entry which is preliminary data.</text>
</comment>
<organism evidence="1 2">
    <name type="scientific">Cyclostephanos tholiformis</name>
    <dbReference type="NCBI Taxonomy" id="382380"/>
    <lineage>
        <taxon>Eukaryota</taxon>
        <taxon>Sar</taxon>
        <taxon>Stramenopiles</taxon>
        <taxon>Ochrophyta</taxon>
        <taxon>Bacillariophyta</taxon>
        <taxon>Coscinodiscophyceae</taxon>
        <taxon>Thalassiosirophycidae</taxon>
        <taxon>Stephanodiscales</taxon>
        <taxon>Stephanodiscaceae</taxon>
        <taxon>Cyclostephanos</taxon>
    </lineage>
</organism>
<dbReference type="PANTHER" id="PTHR34290">
    <property type="entry name" value="SI:CH73-390P7.2"/>
    <property type="match status" value="1"/>
</dbReference>
<keyword evidence="2" id="KW-1185">Reference proteome</keyword>
<dbReference type="EMBL" id="JALLPB020000578">
    <property type="protein sequence ID" value="KAL3807838.1"/>
    <property type="molecule type" value="Genomic_DNA"/>
</dbReference>
<dbReference type="AlphaFoldDB" id="A0ABD3R526"/>
<sequence>MGFARRSFLITLSWSQQRRFFSQTASLNDEIVRPLFPEELNIIYDSKCGICKLEMDFLKRRDERLYGSTSRKLRLTDIESEDYDPNDPPNGGVSYEKGMAAIHAVTADGRVIEGVPVFRKAYDLVGLGWYLRFLEWPLMKTVAVWGYQVFAKYRTYVTRGSSLNDLVNAQKERQKDACKRCNNMKH</sequence>
<protein>
    <recommendedName>
        <fullName evidence="3">DUF393 domain-containing protein</fullName>
    </recommendedName>
</protein>
<dbReference type="Pfam" id="PF04134">
    <property type="entry name" value="DCC1-like"/>
    <property type="match status" value="1"/>
</dbReference>
<proteinExistence type="predicted"/>